<dbReference type="EMBL" id="MWPV01000002">
    <property type="protein sequence ID" value="OUL58656.1"/>
    <property type="molecule type" value="Genomic_DNA"/>
</dbReference>
<sequence>MAIEQRIYKAQAGVAWYKAAWQIFKLQPGTFILMQAVMGSLGLIALFFPVLQIAAGLATPFLTAGFYQAILMRQQGKKIAVADIFSPFSLAGRRLGLFRLGLYQIGAGMVLMLLASWLFKDAIAVMEQYAGQPDLAAQYMVENISAANVILFVSALSFYLMCFAYSVPLAFYQPTLTLFSVFKVSLSVFWHNMAAVSVFGGIFSVLIIVSLPLSFIPLLLIMPISYIAFFVSFQAMFMSKIVSETEQNSETSSTGRFDA</sequence>
<evidence type="ECO:0000313" key="3">
    <source>
        <dbReference type="Proteomes" id="UP000194841"/>
    </source>
</evidence>
<evidence type="ECO:0000313" key="2">
    <source>
        <dbReference type="EMBL" id="OUL58656.1"/>
    </source>
</evidence>
<keyword evidence="3" id="KW-1185">Reference proteome</keyword>
<dbReference type="Proteomes" id="UP000194841">
    <property type="component" value="Unassembled WGS sequence"/>
</dbReference>
<evidence type="ECO:0000256" key="1">
    <source>
        <dbReference type="SAM" id="Phobius"/>
    </source>
</evidence>
<organism evidence="2 3">
    <name type="scientific">Pseudoalteromonas ulvae</name>
    <dbReference type="NCBI Taxonomy" id="107327"/>
    <lineage>
        <taxon>Bacteria</taxon>
        <taxon>Pseudomonadati</taxon>
        <taxon>Pseudomonadota</taxon>
        <taxon>Gammaproteobacteria</taxon>
        <taxon>Alteromonadales</taxon>
        <taxon>Pseudoalteromonadaceae</taxon>
        <taxon>Pseudoalteromonas</taxon>
    </lineage>
</organism>
<feature type="transmembrane region" description="Helical" evidence="1">
    <location>
        <begin position="184"/>
        <end position="209"/>
    </location>
</feature>
<dbReference type="AlphaFoldDB" id="A0A244CT74"/>
<gene>
    <name evidence="2" type="ORF">B1199_10095</name>
</gene>
<proteinExistence type="predicted"/>
<feature type="transmembrane region" description="Helical" evidence="1">
    <location>
        <begin position="43"/>
        <end position="67"/>
    </location>
</feature>
<evidence type="ECO:0008006" key="4">
    <source>
        <dbReference type="Google" id="ProtNLM"/>
    </source>
</evidence>
<accession>A0A244CT74</accession>
<keyword evidence="1" id="KW-1133">Transmembrane helix</keyword>
<feature type="transmembrane region" description="Helical" evidence="1">
    <location>
        <begin position="215"/>
        <end position="237"/>
    </location>
</feature>
<keyword evidence="1" id="KW-0472">Membrane</keyword>
<protein>
    <recommendedName>
        <fullName evidence="4">DUF2189 domain-containing protein</fullName>
    </recommendedName>
</protein>
<feature type="transmembrane region" description="Helical" evidence="1">
    <location>
        <begin position="100"/>
        <end position="119"/>
    </location>
</feature>
<dbReference type="OrthoDB" id="6315319at2"/>
<comment type="caution">
    <text evidence="2">The sequence shown here is derived from an EMBL/GenBank/DDBJ whole genome shotgun (WGS) entry which is preliminary data.</text>
</comment>
<name>A0A244CT74_PSEDV</name>
<feature type="transmembrane region" description="Helical" evidence="1">
    <location>
        <begin position="149"/>
        <end position="172"/>
    </location>
</feature>
<reference evidence="2 3" key="1">
    <citation type="submission" date="2017-02" db="EMBL/GenBank/DDBJ databases">
        <title>Pseudoalteromonas ulvae TC14 Genome.</title>
        <authorList>
            <person name="Molmeret M."/>
        </authorList>
    </citation>
    <scope>NUCLEOTIDE SEQUENCE [LARGE SCALE GENOMIC DNA]</scope>
    <source>
        <strain evidence="2">TC14</strain>
    </source>
</reference>
<keyword evidence="1" id="KW-0812">Transmembrane</keyword>
<dbReference type="RefSeq" id="WP_086743959.1">
    <property type="nucleotide sequence ID" value="NZ_MWPV01000002.1"/>
</dbReference>